<evidence type="ECO:0000313" key="3">
    <source>
        <dbReference type="EMBL" id="GHB22151.1"/>
    </source>
</evidence>
<feature type="transmembrane region" description="Helical" evidence="1">
    <location>
        <begin position="95"/>
        <end position="112"/>
    </location>
</feature>
<feature type="transmembrane region" description="Helical" evidence="1">
    <location>
        <begin position="124"/>
        <end position="142"/>
    </location>
</feature>
<feature type="domain" description="Phosphatidic acid phosphatase type 2/haloperoxidase" evidence="2">
    <location>
        <begin position="127"/>
        <end position="243"/>
    </location>
</feature>
<keyword evidence="4" id="KW-1185">Reference proteome</keyword>
<dbReference type="EMBL" id="BMZI01000004">
    <property type="protein sequence ID" value="GHB22151.1"/>
    <property type="molecule type" value="Genomic_DNA"/>
</dbReference>
<evidence type="ECO:0000259" key="2">
    <source>
        <dbReference type="SMART" id="SM00014"/>
    </source>
</evidence>
<feature type="transmembrane region" description="Helical" evidence="1">
    <location>
        <begin position="178"/>
        <end position="195"/>
    </location>
</feature>
<feature type="transmembrane region" description="Helical" evidence="1">
    <location>
        <begin position="228"/>
        <end position="249"/>
    </location>
</feature>
<reference evidence="4" key="1">
    <citation type="journal article" date="2019" name="Int. J. Syst. Evol. Microbiol.">
        <title>The Global Catalogue of Microorganisms (GCM) 10K type strain sequencing project: providing services to taxonomists for standard genome sequencing and annotation.</title>
        <authorList>
            <consortium name="The Broad Institute Genomics Platform"/>
            <consortium name="The Broad Institute Genome Sequencing Center for Infectious Disease"/>
            <person name="Wu L."/>
            <person name="Ma J."/>
        </authorList>
    </citation>
    <scope>NUCLEOTIDE SEQUENCE [LARGE SCALE GENOMIC DNA]</scope>
    <source>
        <strain evidence="4">KCTC 32998</strain>
    </source>
</reference>
<dbReference type="SMART" id="SM00014">
    <property type="entry name" value="acidPPc"/>
    <property type="match status" value="1"/>
</dbReference>
<feature type="transmembrane region" description="Helical" evidence="1">
    <location>
        <begin position="36"/>
        <end position="56"/>
    </location>
</feature>
<dbReference type="SUPFAM" id="SSF48317">
    <property type="entry name" value="Acid phosphatase/Vanadium-dependent haloperoxidase"/>
    <property type="match status" value="1"/>
</dbReference>
<gene>
    <name evidence="3" type="primary">lpxT</name>
    <name evidence="3" type="ORF">GCM10009038_21360</name>
</gene>
<dbReference type="InterPro" id="IPR000326">
    <property type="entry name" value="PAP2/HPO"/>
</dbReference>
<dbReference type="InterPro" id="IPR036938">
    <property type="entry name" value="PAP2/HPO_sf"/>
</dbReference>
<keyword evidence="1" id="KW-0812">Transmembrane</keyword>
<organism evidence="3 4">
    <name type="scientific">Salinicola rhizosphaerae</name>
    <dbReference type="NCBI Taxonomy" id="1443141"/>
    <lineage>
        <taxon>Bacteria</taxon>
        <taxon>Pseudomonadati</taxon>
        <taxon>Pseudomonadota</taxon>
        <taxon>Gammaproteobacteria</taxon>
        <taxon>Oceanospirillales</taxon>
        <taxon>Halomonadaceae</taxon>
        <taxon>Salinicola</taxon>
    </lineage>
</organism>
<name>A0ABQ3E7S9_9GAMM</name>
<evidence type="ECO:0000313" key="4">
    <source>
        <dbReference type="Proteomes" id="UP000646745"/>
    </source>
</evidence>
<protein>
    <submittedName>
        <fullName evidence="3">Lipid A 1-diphosphate synthase</fullName>
    </submittedName>
</protein>
<accession>A0ABQ3E7S9</accession>
<feature type="transmembrane region" description="Helical" evidence="1">
    <location>
        <begin position="202"/>
        <end position="222"/>
    </location>
</feature>
<dbReference type="Pfam" id="PF01569">
    <property type="entry name" value="PAP2"/>
    <property type="match status" value="1"/>
</dbReference>
<proteinExistence type="predicted"/>
<evidence type="ECO:0000256" key="1">
    <source>
        <dbReference type="SAM" id="Phobius"/>
    </source>
</evidence>
<keyword evidence="1" id="KW-1133">Transmembrane helix</keyword>
<comment type="caution">
    <text evidence="3">The sequence shown here is derived from an EMBL/GenBank/DDBJ whole genome shotgun (WGS) entry which is preliminary data.</text>
</comment>
<sequence>MAHRIDALVPTLFRQVHRIRPLSLSRRLAMPLTSPNLKRIVAFNLTGLLLLLSWAWPHGVFWLDLDDKVFWTFNHWITPDNGLWDDALALLNTRFFDAASFGVMGVLFTIAMRRDARPDRVRRWVGIGMTMLVTAGVLALVTDKAITYGHPSPTRFFANAMHLTDIVSIPTKDGAANSFPGDHGLMLMIFAGYMLRFADRRVATWSVAFVVLLSAPRIMVGAHWFSDVYMGALSIALLALPWVLCTPLASRSAGAIQRGLSRFKPTR</sequence>
<keyword evidence="1" id="KW-0472">Membrane</keyword>
<dbReference type="Proteomes" id="UP000646745">
    <property type="component" value="Unassembled WGS sequence"/>
</dbReference>